<reference evidence="1 2" key="1">
    <citation type="journal article" date="2013" name="PLoS ONE">
        <title>Assembly-driven community genomics of a hypersaline microbial ecosystem.</title>
        <authorList>
            <person name="Podell S."/>
            <person name="Ugalde J.A."/>
            <person name="Narasingarao P."/>
            <person name="Banfield J.F."/>
            <person name="Heidelberg K.B."/>
            <person name="Allen E.E."/>
        </authorList>
    </citation>
    <scope>NUCLEOTIDE SEQUENCE [LARGE SCALE GENOMIC DNA]</scope>
    <source>
        <strain evidence="2">J07HQW1</strain>
    </source>
</reference>
<name>U1N1Q3_9EURY</name>
<evidence type="ECO:0008006" key="3">
    <source>
        <dbReference type="Google" id="ProtNLM"/>
    </source>
</evidence>
<dbReference type="Proteomes" id="UP000030649">
    <property type="component" value="Unassembled WGS sequence"/>
</dbReference>
<evidence type="ECO:0000313" key="1">
    <source>
        <dbReference type="EMBL" id="ERG90273.1"/>
    </source>
</evidence>
<dbReference type="AlphaFoldDB" id="U1N1Q3"/>
<dbReference type="EMBL" id="KE356560">
    <property type="protein sequence ID" value="ERG90273.1"/>
    <property type="molecule type" value="Genomic_DNA"/>
</dbReference>
<sequence length="40" mass="4406">MMDETTKDHTESAVVCDVCGEQFDSAETAKEHVHNIGLLN</sequence>
<organism evidence="1 2">
    <name type="scientific">Haloquadratum walsbyi J07HQW1</name>
    <dbReference type="NCBI Taxonomy" id="1238424"/>
    <lineage>
        <taxon>Archaea</taxon>
        <taxon>Methanobacteriati</taxon>
        <taxon>Methanobacteriota</taxon>
        <taxon>Stenosarchaea group</taxon>
        <taxon>Halobacteria</taxon>
        <taxon>Halobacteriales</taxon>
        <taxon>Haloferacaceae</taxon>
        <taxon>Haloquadratum</taxon>
    </lineage>
</organism>
<gene>
    <name evidence="1" type="ORF">J07HQW1_00291</name>
</gene>
<evidence type="ECO:0000313" key="2">
    <source>
        <dbReference type="Proteomes" id="UP000030649"/>
    </source>
</evidence>
<accession>U1N1Q3</accession>
<protein>
    <recommendedName>
        <fullName evidence="3">C2H2-type domain-containing protein</fullName>
    </recommendedName>
</protein>
<proteinExistence type="predicted"/>
<dbReference type="HOGENOM" id="CLU_219268_0_0_2"/>